<dbReference type="InterPro" id="IPR000390">
    <property type="entry name" value="Small_drug/metabolite_transptr"/>
</dbReference>
<evidence type="ECO:0000313" key="13">
    <source>
        <dbReference type="Proteomes" id="UP001144451"/>
    </source>
</evidence>
<evidence type="ECO:0000256" key="2">
    <source>
        <dbReference type="ARBA" id="ARBA00011358"/>
    </source>
</evidence>
<gene>
    <name evidence="12" type="ORF">BCONGLO52_05690</name>
</gene>
<feature type="compositionally biased region" description="Basic and acidic residues" evidence="10">
    <location>
        <begin position="175"/>
        <end position="188"/>
    </location>
</feature>
<protein>
    <recommendedName>
        <fullName evidence="3">Spermidine export protein MdtJ</fullName>
    </recommendedName>
</protein>
<dbReference type="GeneID" id="90590614"/>
<evidence type="ECO:0000256" key="6">
    <source>
        <dbReference type="ARBA" id="ARBA00022692"/>
    </source>
</evidence>
<sequence>MTTWLLLAAAILAEVTATLSLRGALDLPALYVVVVVGYVLTFALLAQVLRRGMGLGVAYGLWGAIGVVLTAGASAVLFGESLGALKISGILLIAAGVAVVELGSQRARRAEAADAADAGAGERPRGGPGPVPVAAADTAEPPAEEWLAGATSYGSRGEVELLRELEVHAIPGGSEGEREDGREGAEAR</sequence>
<name>A0ABQ5RCV8_9MICO</name>
<keyword evidence="13" id="KW-1185">Reference proteome</keyword>
<dbReference type="RefSeq" id="WP_126985866.1">
    <property type="nucleotide sequence ID" value="NZ_BSDQ01000001.1"/>
</dbReference>
<evidence type="ECO:0000256" key="8">
    <source>
        <dbReference type="ARBA" id="ARBA00023136"/>
    </source>
</evidence>
<dbReference type="InterPro" id="IPR037185">
    <property type="entry name" value="EmrE-like"/>
</dbReference>
<dbReference type="Pfam" id="PF00893">
    <property type="entry name" value="Multi_Drug_Res"/>
    <property type="match status" value="1"/>
</dbReference>
<feature type="region of interest" description="Disordered" evidence="10">
    <location>
        <begin position="113"/>
        <end position="150"/>
    </location>
</feature>
<dbReference type="EMBL" id="BSDQ01000001">
    <property type="protein sequence ID" value="GLI29728.1"/>
    <property type="molecule type" value="Genomic_DNA"/>
</dbReference>
<dbReference type="Gene3D" id="1.10.3730.20">
    <property type="match status" value="1"/>
</dbReference>
<dbReference type="SUPFAM" id="SSF103481">
    <property type="entry name" value="Multidrug resistance efflux transporter EmrE"/>
    <property type="match status" value="1"/>
</dbReference>
<evidence type="ECO:0000313" key="12">
    <source>
        <dbReference type="EMBL" id="GLI29728.1"/>
    </source>
</evidence>
<keyword evidence="6 9" id="KW-0812">Transmembrane</keyword>
<feature type="region of interest" description="Disordered" evidence="10">
    <location>
        <begin position="166"/>
        <end position="188"/>
    </location>
</feature>
<feature type="transmembrane region" description="Helical" evidence="11">
    <location>
        <begin position="27"/>
        <end position="45"/>
    </location>
</feature>
<keyword evidence="8 11" id="KW-0472">Membrane</keyword>
<feature type="transmembrane region" description="Helical" evidence="11">
    <location>
        <begin position="84"/>
        <end position="102"/>
    </location>
</feature>
<comment type="subcellular location">
    <subcellularLocation>
        <location evidence="1">Cell inner membrane</location>
        <topology evidence="1">Multi-pass membrane protein</topology>
    </subcellularLocation>
    <subcellularLocation>
        <location evidence="9">Cell membrane</location>
        <topology evidence="9">Multi-pass membrane protein</topology>
    </subcellularLocation>
</comment>
<evidence type="ECO:0000256" key="4">
    <source>
        <dbReference type="ARBA" id="ARBA00022475"/>
    </source>
</evidence>
<comment type="similarity">
    <text evidence="9">Belongs to the drug/metabolite transporter (DMT) superfamily. Small multidrug resistance (SMR) (TC 2.A.7.1) family.</text>
</comment>
<accession>A0ABQ5RCV8</accession>
<evidence type="ECO:0000256" key="9">
    <source>
        <dbReference type="RuleBase" id="RU003942"/>
    </source>
</evidence>
<evidence type="ECO:0000256" key="7">
    <source>
        <dbReference type="ARBA" id="ARBA00022989"/>
    </source>
</evidence>
<evidence type="ECO:0000256" key="3">
    <source>
        <dbReference type="ARBA" id="ARBA00021112"/>
    </source>
</evidence>
<evidence type="ECO:0000256" key="1">
    <source>
        <dbReference type="ARBA" id="ARBA00004429"/>
    </source>
</evidence>
<comment type="subunit">
    <text evidence="2">Forms a complex with MdtI.</text>
</comment>
<evidence type="ECO:0000256" key="10">
    <source>
        <dbReference type="SAM" id="MobiDB-lite"/>
    </source>
</evidence>
<comment type="caution">
    <text evidence="12">The sequence shown here is derived from an EMBL/GenBank/DDBJ whole genome shotgun (WGS) entry which is preliminary data.</text>
</comment>
<feature type="compositionally biased region" description="Low complexity" evidence="10">
    <location>
        <begin position="132"/>
        <end position="145"/>
    </location>
</feature>
<keyword evidence="4" id="KW-1003">Cell membrane</keyword>
<keyword evidence="5" id="KW-0997">Cell inner membrane</keyword>
<proteinExistence type="inferred from homology"/>
<evidence type="ECO:0000256" key="11">
    <source>
        <dbReference type="SAM" id="Phobius"/>
    </source>
</evidence>
<keyword evidence="7 11" id="KW-1133">Transmembrane helix</keyword>
<dbReference type="InterPro" id="IPR045324">
    <property type="entry name" value="Small_multidrug_res"/>
</dbReference>
<dbReference type="Proteomes" id="UP001144451">
    <property type="component" value="Unassembled WGS sequence"/>
</dbReference>
<dbReference type="PANTHER" id="PTHR30561">
    <property type="entry name" value="SMR FAMILY PROTON-DEPENDENT DRUG EFFLUX TRANSPORTER SUGE"/>
    <property type="match status" value="1"/>
</dbReference>
<dbReference type="PANTHER" id="PTHR30561:SF2">
    <property type="entry name" value="SPERMIDINE EXPORT PROTEIN MDTJ"/>
    <property type="match status" value="1"/>
</dbReference>
<feature type="transmembrane region" description="Helical" evidence="11">
    <location>
        <begin position="57"/>
        <end position="78"/>
    </location>
</feature>
<organism evidence="12 13">
    <name type="scientific">Brachybacterium conglomeratum</name>
    <dbReference type="NCBI Taxonomy" id="47846"/>
    <lineage>
        <taxon>Bacteria</taxon>
        <taxon>Bacillati</taxon>
        <taxon>Actinomycetota</taxon>
        <taxon>Actinomycetes</taxon>
        <taxon>Micrococcales</taxon>
        <taxon>Dermabacteraceae</taxon>
        <taxon>Brachybacterium</taxon>
    </lineage>
</organism>
<evidence type="ECO:0000256" key="5">
    <source>
        <dbReference type="ARBA" id="ARBA00022519"/>
    </source>
</evidence>
<reference evidence="12" key="1">
    <citation type="submission" date="2022-12" db="EMBL/GenBank/DDBJ databases">
        <title>Reference genome sequencing for broad-spectrum identification of bacterial and archaeal isolates by mass spectrometry.</title>
        <authorList>
            <person name="Sekiguchi Y."/>
            <person name="Tourlousse D.M."/>
        </authorList>
    </citation>
    <scope>NUCLEOTIDE SEQUENCE</scope>
    <source>
        <strain evidence="12">5-2</strain>
    </source>
</reference>